<dbReference type="Gene3D" id="3.80.10.10">
    <property type="entry name" value="Ribonuclease Inhibitor"/>
    <property type="match status" value="2"/>
</dbReference>
<dbReference type="Proteomes" id="UP001237642">
    <property type="component" value="Unassembled WGS sequence"/>
</dbReference>
<protein>
    <submittedName>
        <fullName evidence="2">DNA repair protein like</fullName>
    </submittedName>
</protein>
<dbReference type="SMART" id="SM00367">
    <property type="entry name" value="LRR_CC"/>
    <property type="match status" value="9"/>
</dbReference>
<gene>
    <name evidence="2" type="ORF">POM88_034047</name>
</gene>
<dbReference type="SUPFAM" id="SSF52047">
    <property type="entry name" value="RNI-like"/>
    <property type="match status" value="1"/>
</dbReference>
<dbReference type="PANTHER" id="PTHR13318:SF101">
    <property type="entry name" value="F-BOX_LRR PROTEIN"/>
    <property type="match status" value="1"/>
</dbReference>
<comment type="caution">
    <text evidence="2">The sequence shown here is derived from an EMBL/GenBank/DDBJ whole genome shotgun (WGS) entry which is preliminary data.</text>
</comment>
<dbReference type="InterPro" id="IPR032675">
    <property type="entry name" value="LRR_dom_sf"/>
</dbReference>
<evidence type="ECO:0000313" key="3">
    <source>
        <dbReference type="Proteomes" id="UP001237642"/>
    </source>
</evidence>
<evidence type="ECO:0000256" key="1">
    <source>
        <dbReference type="SAM" id="MobiDB-lite"/>
    </source>
</evidence>
<accession>A0AAD8HII8</accession>
<proteinExistence type="predicted"/>
<feature type="region of interest" description="Disordered" evidence="1">
    <location>
        <begin position="96"/>
        <end position="119"/>
    </location>
</feature>
<dbReference type="EMBL" id="JAUIZM010000008">
    <property type="protein sequence ID" value="KAK1367955.1"/>
    <property type="molecule type" value="Genomic_DNA"/>
</dbReference>
<sequence>MGDLNLGGKSGGKRVIDEIGGDLDGGVCERFDFDGGGIGKRRFRVVGGFERSNLGLGVEEMGKNEVGGVEEGGGCERLHFDGGVYGKSGIGVVGDGEKVRDGERSNLGSGGLEMGRNEVGGMEGGGVFERLNLGSGGSEMGRKEVGGVEGGGFERLNFDGGVSGKRRIGVVGDGEKVGDGERSNLGSGDSEMGRNEVGGVEEGGGVMRLGKDGESSGGLQERKELGLDLNVSVFDEAEFEGFPLGGEENGRVRGVVDEDCVEVFNVSSDESGDEGKGLAVVEDFKGKGKVIEEGGDSGSNLGLDFCLGLEKNYEVGLDIGGSTGCGRRYSREEKGKAKVVEPWISLGGNSMELDLTSELQNQVQPAIPDLDFGLPEIFQQGDVIEFIFLNGRQDVEFDRRREQEAREFELRREQEAREIALRWENHARIAEGLRQREIEDRKRTSRRFARPLEKDGDIKNEEKLPSNALNKHREQKVKLNEQQLIRWKPSEDRDKIISKCFVPSLLDLSLKVLADNADAIVTLEGVPDSLKRRLSNILCDSRKMNVKVLDLFVRGAPEEIRIKNASWITDSQFKTSFGSFEPKNLRVFQFDLCGQCVFDDILADTLARSSSSLPSLGIISLRGACRLSDEALKVLVKLAPALCSINLGENALLTHVGIHYLANALGTSLRELFIDNCSRIDARHIASALKKFEHLEVLSVAGLSNVCDRVVSDIITACGRNIKDLDLADCERLTDSSLNVIGQTCSDLRALNIVNLYNLTDVGLSNLANGCKSIRSLKLCRNGFSDEAIAAFIEVAGRSLEELSLNHVKQVGSSTALSLATFSRNLMSLDLSWCRKVTDEALGLLVDSCWSLKLLKLFGCTQITNVFLDGHSNSLVRIIGLNMTSLVEHVGMLDAEEVYLRYSPLPIPGSENLNHQDV</sequence>
<dbReference type="PANTHER" id="PTHR13318">
    <property type="entry name" value="PARTNER OF PAIRED, ISOFORM B-RELATED"/>
    <property type="match status" value="1"/>
</dbReference>
<name>A0AAD8HII8_9APIA</name>
<feature type="region of interest" description="Disordered" evidence="1">
    <location>
        <begin position="449"/>
        <end position="472"/>
    </location>
</feature>
<dbReference type="GO" id="GO:0031146">
    <property type="term" value="P:SCF-dependent proteasomal ubiquitin-dependent protein catabolic process"/>
    <property type="evidence" value="ECO:0007669"/>
    <property type="project" value="TreeGrafter"/>
</dbReference>
<dbReference type="AlphaFoldDB" id="A0AAD8HII8"/>
<feature type="compositionally biased region" description="Basic and acidic residues" evidence="1">
    <location>
        <begin position="209"/>
        <end position="221"/>
    </location>
</feature>
<organism evidence="2 3">
    <name type="scientific">Heracleum sosnowskyi</name>
    <dbReference type="NCBI Taxonomy" id="360622"/>
    <lineage>
        <taxon>Eukaryota</taxon>
        <taxon>Viridiplantae</taxon>
        <taxon>Streptophyta</taxon>
        <taxon>Embryophyta</taxon>
        <taxon>Tracheophyta</taxon>
        <taxon>Spermatophyta</taxon>
        <taxon>Magnoliopsida</taxon>
        <taxon>eudicotyledons</taxon>
        <taxon>Gunneridae</taxon>
        <taxon>Pentapetalae</taxon>
        <taxon>asterids</taxon>
        <taxon>campanulids</taxon>
        <taxon>Apiales</taxon>
        <taxon>Apiaceae</taxon>
        <taxon>Apioideae</taxon>
        <taxon>apioid superclade</taxon>
        <taxon>Tordylieae</taxon>
        <taxon>Tordyliinae</taxon>
        <taxon>Heracleum</taxon>
    </lineage>
</organism>
<dbReference type="InterPro" id="IPR006553">
    <property type="entry name" value="Leu-rich_rpt_Cys-con_subtyp"/>
</dbReference>
<keyword evidence="3" id="KW-1185">Reference proteome</keyword>
<evidence type="ECO:0000313" key="2">
    <source>
        <dbReference type="EMBL" id="KAK1367955.1"/>
    </source>
</evidence>
<feature type="compositionally biased region" description="Basic and acidic residues" evidence="1">
    <location>
        <begin position="173"/>
        <end position="182"/>
    </location>
</feature>
<reference evidence="2" key="1">
    <citation type="submission" date="2023-02" db="EMBL/GenBank/DDBJ databases">
        <title>Genome of toxic invasive species Heracleum sosnowskyi carries increased number of genes despite the absence of recent whole-genome duplications.</title>
        <authorList>
            <person name="Schelkunov M."/>
            <person name="Shtratnikova V."/>
            <person name="Makarenko M."/>
            <person name="Klepikova A."/>
            <person name="Omelchenko D."/>
            <person name="Novikova G."/>
            <person name="Obukhova E."/>
            <person name="Bogdanov V."/>
            <person name="Penin A."/>
            <person name="Logacheva M."/>
        </authorList>
    </citation>
    <scope>NUCLEOTIDE SEQUENCE</scope>
    <source>
        <strain evidence="2">Hsosn_3</strain>
        <tissue evidence="2">Leaf</tissue>
    </source>
</reference>
<feature type="region of interest" description="Disordered" evidence="1">
    <location>
        <begin position="169"/>
        <end position="221"/>
    </location>
</feature>
<dbReference type="GO" id="GO:0019005">
    <property type="term" value="C:SCF ubiquitin ligase complex"/>
    <property type="evidence" value="ECO:0007669"/>
    <property type="project" value="TreeGrafter"/>
</dbReference>
<reference evidence="2" key="2">
    <citation type="submission" date="2023-05" db="EMBL/GenBank/DDBJ databases">
        <authorList>
            <person name="Schelkunov M.I."/>
        </authorList>
    </citation>
    <scope>NUCLEOTIDE SEQUENCE</scope>
    <source>
        <strain evidence="2">Hsosn_3</strain>
        <tissue evidence="2">Leaf</tissue>
    </source>
</reference>
<feature type="compositionally biased region" description="Basic and acidic residues" evidence="1">
    <location>
        <begin position="450"/>
        <end position="464"/>
    </location>
</feature>